<dbReference type="InterPro" id="IPR011009">
    <property type="entry name" value="Kinase-like_dom_sf"/>
</dbReference>
<proteinExistence type="predicted"/>
<sequence length="299" mass="33632">MKKKGDRIRGTYRVLQAFPFVQGVLYYTEVEPDSRDGKPSTPLPTRFLHGLDIRSIRKRVDLKKLLKRDTGVFFPLQGLFVEEGILYQVLGKLDGQLLAHHLYRSVPLTANEAIHILQCVSGHLVRIYRKDLFTVVHPQNMLITGGSVRFLYGGPSGLLPKLKGGPPGGGRAVPEERKRQEQMMDAYSLGALAYIMLTGTSPSPPGNLLPIRTCRRDVPPSLEHLIMQSLLAEPESRPRVEDLWETLRRIPVDRELKKEHPICHPSADRKRSPRTPGQVNRLQRSGRGVPVVSRPDDSP</sequence>
<dbReference type="OrthoDB" id="2986993at2"/>
<evidence type="ECO:0008006" key="4">
    <source>
        <dbReference type="Google" id="ProtNLM"/>
    </source>
</evidence>
<dbReference type="RefSeq" id="WP_108024738.1">
    <property type="nucleotide sequence ID" value="NZ_QBKR01000018.1"/>
</dbReference>
<evidence type="ECO:0000256" key="1">
    <source>
        <dbReference type="SAM" id="MobiDB-lite"/>
    </source>
</evidence>
<dbReference type="Proteomes" id="UP000244240">
    <property type="component" value="Unassembled WGS sequence"/>
</dbReference>
<evidence type="ECO:0000313" key="2">
    <source>
        <dbReference type="EMBL" id="PTX58133.1"/>
    </source>
</evidence>
<comment type="caution">
    <text evidence="2">The sequence shown here is derived from an EMBL/GenBank/DDBJ whole genome shotgun (WGS) entry which is preliminary data.</text>
</comment>
<dbReference type="SUPFAM" id="SSF56112">
    <property type="entry name" value="Protein kinase-like (PK-like)"/>
    <property type="match status" value="1"/>
</dbReference>
<reference evidence="2 3" key="1">
    <citation type="submission" date="2018-04" db="EMBL/GenBank/DDBJ databases">
        <title>Genomic Encyclopedia of Archaeal and Bacterial Type Strains, Phase II (KMG-II): from individual species to whole genera.</title>
        <authorList>
            <person name="Goeker M."/>
        </authorList>
    </citation>
    <scope>NUCLEOTIDE SEQUENCE [LARGE SCALE GENOMIC DNA]</scope>
    <source>
        <strain evidence="2 3">DSM 45787</strain>
    </source>
</reference>
<dbReference type="EMBL" id="QBKR01000018">
    <property type="protein sequence ID" value="PTX58133.1"/>
    <property type="molecule type" value="Genomic_DNA"/>
</dbReference>
<feature type="region of interest" description="Disordered" evidence="1">
    <location>
        <begin position="258"/>
        <end position="299"/>
    </location>
</feature>
<gene>
    <name evidence="2" type="ORF">C8P63_1186</name>
</gene>
<protein>
    <recommendedName>
        <fullName evidence="4">Protein kinase domain-containing protein</fullName>
    </recommendedName>
</protein>
<evidence type="ECO:0000313" key="3">
    <source>
        <dbReference type="Proteomes" id="UP000244240"/>
    </source>
</evidence>
<accession>A0A2T6BPW7</accession>
<organism evidence="2 3">
    <name type="scientific">Melghirimyces profundicolus</name>
    <dbReference type="NCBI Taxonomy" id="1242148"/>
    <lineage>
        <taxon>Bacteria</taxon>
        <taxon>Bacillati</taxon>
        <taxon>Bacillota</taxon>
        <taxon>Bacilli</taxon>
        <taxon>Bacillales</taxon>
        <taxon>Thermoactinomycetaceae</taxon>
        <taxon>Melghirimyces</taxon>
    </lineage>
</organism>
<dbReference type="Gene3D" id="1.10.510.10">
    <property type="entry name" value="Transferase(Phosphotransferase) domain 1"/>
    <property type="match status" value="1"/>
</dbReference>
<name>A0A2T6BPW7_9BACL</name>
<dbReference type="AlphaFoldDB" id="A0A2T6BPW7"/>
<feature type="compositionally biased region" description="Basic and acidic residues" evidence="1">
    <location>
        <begin position="258"/>
        <end position="270"/>
    </location>
</feature>
<keyword evidence="3" id="KW-1185">Reference proteome</keyword>